<dbReference type="AlphaFoldDB" id="A0A3R7M0H7"/>
<feature type="domain" description="DUF7600" evidence="1">
    <location>
        <begin position="25"/>
        <end position="160"/>
    </location>
</feature>
<dbReference type="OrthoDB" id="5273847at2759"/>
<evidence type="ECO:0000259" key="1">
    <source>
        <dbReference type="Pfam" id="PF24539"/>
    </source>
</evidence>
<dbReference type="InterPro" id="IPR056021">
    <property type="entry name" value="DUF7600"/>
</dbReference>
<accession>A0A3R7M0H7</accession>
<proteinExistence type="predicted"/>
<dbReference type="EMBL" id="NIDN02000046">
    <property type="protein sequence ID" value="RLL98724.1"/>
    <property type="molecule type" value="Genomic_DNA"/>
</dbReference>
<organism evidence="2 3">
    <name type="scientific">Aspergillus turcosus</name>
    <dbReference type="NCBI Taxonomy" id="1245748"/>
    <lineage>
        <taxon>Eukaryota</taxon>
        <taxon>Fungi</taxon>
        <taxon>Dikarya</taxon>
        <taxon>Ascomycota</taxon>
        <taxon>Pezizomycotina</taxon>
        <taxon>Eurotiomycetes</taxon>
        <taxon>Eurotiomycetidae</taxon>
        <taxon>Eurotiales</taxon>
        <taxon>Aspergillaceae</taxon>
        <taxon>Aspergillus</taxon>
        <taxon>Aspergillus subgen. Fumigati</taxon>
    </lineage>
</organism>
<protein>
    <recommendedName>
        <fullName evidence="1">DUF7600 domain-containing protein</fullName>
    </recommendedName>
</protein>
<dbReference type="STRING" id="1245748.A0A3R7M0H7"/>
<comment type="caution">
    <text evidence="2">The sequence shown here is derived from an EMBL/GenBank/DDBJ whole genome shotgun (WGS) entry which is preliminary data.</text>
</comment>
<sequence length="311" mass="34289">MVNNPKDPVGLDWVKLPWPIKGSTNSNDRRYYIEGCQILYTQRVILPSHLRQITVSRIEMEDTEYITGLGLSFDDGTSTQLGYRSRYNSSVDIAAFGGFVVAVGTSGIHGLQIIDEGSHVSKWVGSNKRCPQTRILKLEEEIVAITASFDGFKLLSVALGRPLQRKRKWERSLLDTALWYPGLPPDNLRMKDGLAVGRPPTKSRHNLIFWVWFGGPGGSYLQYLTGISVTRSQGAFAGIEFHFSTGSIPITSRKLGLCDDKEGPDFAIDGAGGEYITSVYGKFAHSADQAQGLVVCHKQAPRVLVKADIRG</sequence>
<reference evidence="2 3" key="1">
    <citation type="submission" date="2018-08" db="EMBL/GenBank/DDBJ databases">
        <title>Draft genome sequences of two Aspergillus turcosus clinical strains isolated from bronchoalveolar lavage fluid: one azole-susceptible and the other azole-resistant.</title>
        <authorList>
            <person name="Parent-Michaud M."/>
            <person name="Dufresne P.J."/>
            <person name="Fournier E."/>
            <person name="Martineau C."/>
            <person name="Moreira S."/>
            <person name="Perkins V."/>
            <person name="De Repentigny L."/>
            <person name="Dufresne S.F."/>
        </authorList>
    </citation>
    <scope>NUCLEOTIDE SEQUENCE [LARGE SCALE GENOMIC DNA]</scope>
    <source>
        <strain evidence="2">HMR AF 1038</strain>
    </source>
</reference>
<evidence type="ECO:0000313" key="3">
    <source>
        <dbReference type="Proteomes" id="UP000215289"/>
    </source>
</evidence>
<keyword evidence="3" id="KW-1185">Reference proteome</keyword>
<dbReference type="Pfam" id="PF24539">
    <property type="entry name" value="DUF7600"/>
    <property type="match status" value="1"/>
</dbReference>
<dbReference type="Proteomes" id="UP000215289">
    <property type="component" value="Unassembled WGS sequence"/>
</dbReference>
<name>A0A3R7M0H7_9EURO</name>
<evidence type="ECO:0000313" key="2">
    <source>
        <dbReference type="EMBL" id="RLL98724.1"/>
    </source>
</evidence>
<gene>
    <name evidence="2" type="ORF">CFD26_105531</name>
</gene>